<feature type="non-terminal residue" evidence="2">
    <location>
        <position position="1"/>
    </location>
</feature>
<feature type="non-terminal residue" evidence="2">
    <location>
        <position position="92"/>
    </location>
</feature>
<gene>
    <name evidence="2" type="ORF">TELCIR_13982</name>
</gene>
<dbReference type="InterPro" id="IPR015449">
    <property type="entry name" value="K_chnl_Ca-activ_SK"/>
</dbReference>
<reference evidence="2 3" key="1">
    <citation type="submission" date="2015-09" db="EMBL/GenBank/DDBJ databases">
        <title>Draft genome of the parasitic nematode Teladorsagia circumcincta isolate WARC Sus (inbred).</title>
        <authorList>
            <person name="Mitreva M."/>
        </authorList>
    </citation>
    <scope>NUCLEOTIDE SEQUENCE [LARGE SCALE GENOMIC DNA]</scope>
    <source>
        <strain evidence="2 3">S</strain>
    </source>
</reference>
<keyword evidence="1" id="KW-0812">Transmembrane</keyword>
<proteinExistence type="predicted"/>
<feature type="transmembrane region" description="Helical" evidence="1">
    <location>
        <begin position="60"/>
        <end position="77"/>
    </location>
</feature>
<keyword evidence="3" id="KW-1185">Reference proteome</keyword>
<keyword evidence="1" id="KW-1133">Transmembrane helix</keyword>
<keyword evidence="1" id="KW-0472">Membrane</keyword>
<evidence type="ECO:0000256" key="1">
    <source>
        <dbReference type="SAM" id="Phobius"/>
    </source>
</evidence>
<dbReference type="EMBL" id="KZ349944">
    <property type="protein sequence ID" value="PIO64391.1"/>
    <property type="molecule type" value="Genomic_DNA"/>
</dbReference>
<dbReference type="Pfam" id="PF03530">
    <property type="entry name" value="SK_channel"/>
    <property type="match status" value="1"/>
</dbReference>
<dbReference type="AlphaFoldDB" id="A0A2G9U298"/>
<dbReference type="GO" id="GO:0016020">
    <property type="term" value="C:membrane"/>
    <property type="evidence" value="ECO:0007669"/>
    <property type="project" value="InterPro"/>
</dbReference>
<accession>A0A2G9U298</accession>
<protein>
    <submittedName>
        <fullName evidence="2">Uncharacterized protein</fullName>
    </submittedName>
</protein>
<evidence type="ECO:0000313" key="2">
    <source>
        <dbReference type="EMBL" id="PIO64391.1"/>
    </source>
</evidence>
<dbReference type="Proteomes" id="UP000230423">
    <property type="component" value="Unassembled WGS sequence"/>
</dbReference>
<name>A0A2G9U298_TELCI</name>
<dbReference type="GO" id="GO:0016286">
    <property type="term" value="F:small conductance calcium-activated potassium channel activity"/>
    <property type="evidence" value="ECO:0007669"/>
    <property type="project" value="InterPro"/>
</dbReference>
<sequence length="92" mass="10176">EKYVNGGVRFDAAIAEETGTPNPRAVRRRQSGYAISISSDSTAKMRCRMRKQLFIQRNKVCDFSLILAIAGLLFVIVDAELTALSSTTHITK</sequence>
<evidence type="ECO:0000313" key="3">
    <source>
        <dbReference type="Proteomes" id="UP000230423"/>
    </source>
</evidence>
<dbReference type="OrthoDB" id="73653at2759"/>
<organism evidence="2 3">
    <name type="scientific">Teladorsagia circumcincta</name>
    <name type="common">Brown stomach worm</name>
    <name type="synonym">Ostertagia circumcincta</name>
    <dbReference type="NCBI Taxonomy" id="45464"/>
    <lineage>
        <taxon>Eukaryota</taxon>
        <taxon>Metazoa</taxon>
        <taxon>Ecdysozoa</taxon>
        <taxon>Nematoda</taxon>
        <taxon>Chromadorea</taxon>
        <taxon>Rhabditida</taxon>
        <taxon>Rhabditina</taxon>
        <taxon>Rhabditomorpha</taxon>
        <taxon>Strongyloidea</taxon>
        <taxon>Trichostrongylidae</taxon>
        <taxon>Teladorsagia</taxon>
    </lineage>
</organism>